<dbReference type="InterPro" id="IPR013589">
    <property type="entry name" value="Bac_transglu_N"/>
</dbReference>
<name>A0AA96WAH3_9CYAN</name>
<dbReference type="SMART" id="SM00460">
    <property type="entry name" value="TGc"/>
    <property type="match status" value="1"/>
</dbReference>
<dbReference type="PANTHER" id="PTHR33490:SF1">
    <property type="entry name" value="SLL1233 PROTEIN"/>
    <property type="match status" value="1"/>
</dbReference>
<sequence length="302" mass="33924">MSVIYDLEHTTSYRYRNPVRFSEHRAIFLPSSGYGGRILSYGLETNIPSNVRWLMDTLSNNVALIEFSQPAKELVITYRVRGEHFGIPAIAAFPLDPRAEEVPVQYTPDEWTDLAVFIRPHAEDPDGSLAAWAKSFVAGDQDNTLDVLQRMMDTIWTNFTYQAREAEGTQAPGETLRLQSGTCRDYAWLMIEALRRLGFACRFVSGYLYDPALDGGAVGMTGSGATHAWLQVYLPGAGWRSYDPTNRLTAGFDLIRVAIARHPNQVIPLSGFWFGDAQDYLGMDVKVTIRKLGTLPEFEDIR</sequence>
<evidence type="ECO:0000313" key="2">
    <source>
        <dbReference type="EMBL" id="WNZ21548.1"/>
    </source>
</evidence>
<evidence type="ECO:0000259" key="1">
    <source>
        <dbReference type="SMART" id="SM00460"/>
    </source>
</evidence>
<protein>
    <submittedName>
        <fullName evidence="2">Transglutaminase family protein</fullName>
    </submittedName>
</protein>
<dbReference type="EMBL" id="CP053586">
    <property type="protein sequence ID" value="WNZ21548.1"/>
    <property type="molecule type" value="Genomic_DNA"/>
</dbReference>
<dbReference type="Pfam" id="PF08379">
    <property type="entry name" value="Bact_transglu_N"/>
    <property type="match status" value="1"/>
</dbReference>
<dbReference type="InterPro" id="IPR038765">
    <property type="entry name" value="Papain-like_cys_pep_sf"/>
</dbReference>
<feature type="domain" description="Transglutaminase-like" evidence="1">
    <location>
        <begin position="175"/>
        <end position="246"/>
    </location>
</feature>
<proteinExistence type="predicted"/>
<dbReference type="RefSeq" id="WP_316432798.1">
    <property type="nucleotide sequence ID" value="NZ_CP053586.1"/>
</dbReference>
<organism evidence="2">
    <name type="scientific">Leptolyngbya sp. NK1-12</name>
    <dbReference type="NCBI Taxonomy" id="2547451"/>
    <lineage>
        <taxon>Bacteria</taxon>
        <taxon>Bacillati</taxon>
        <taxon>Cyanobacteriota</taxon>
        <taxon>Cyanophyceae</taxon>
        <taxon>Leptolyngbyales</taxon>
        <taxon>Leptolyngbyaceae</taxon>
        <taxon>Leptolyngbya group</taxon>
        <taxon>Leptolyngbya</taxon>
    </lineage>
</organism>
<accession>A0AA96WAH3</accession>
<reference evidence="2" key="1">
    <citation type="submission" date="2020-05" db="EMBL/GenBank/DDBJ databases">
        <authorList>
            <person name="Zhu T."/>
            <person name="Keshari N."/>
            <person name="Lu X."/>
        </authorList>
    </citation>
    <scope>NUCLEOTIDE SEQUENCE</scope>
    <source>
        <strain evidence="2">NK1-12</strain>
    </source>
</reference>
<dbReference type="AlphaFoldDB" id="A0AA96WAH3"/>
<dbReference type="InterPro" id="IPR002931">
    <property type="entry name" value="Transglutaminase-like"/>
</dbReference>
<dbReference type="PANTHER" id="PTHR33490">
    <property type="entry name" value="BLR5614 PROTEIN-RELATED"/>
    <property type="match status" value="1"/>
</dbReference>
<dbReference type="Pfam" id="PF01841">
    <property type="entry name" value="Transglut_core"/>
    <property type="match status" value="1"/>
</dbReference>
<dbReference type="SUPFAM" id="SSF54001">
    <property type="entry name" value="Cysteine proteinases"/>
    <property type="match status" value="1"/>
</dbReference>
<gene>
    <name evidence="2" type="ORF">HJG54_00805</name>
</gene>
<dbReference type="Gene3D" id="3.10.620.30">
    <property type="match status" value="1"/>
</dbReference>